<dbReference type="EMBL" id="KP851975">
    <property type="protein sequence ID" value="AKF15961.1"/>
    <property type="molecule type" value="Genomic_DNA"/>
</dbReference>
<proteinExistence type="predicted"/>
<reference evidence="3" key="1">
    <citation type="journal article" date="2015" name="Infect. Immun.">
        <title>An Invertron-Like Linear Plasmid Mediates Intracellular Survival and Virulence in Bovine Isolates of Rhodococcus equi.</title>
        <authorList>
            <person name="Valero-Rello A."/>
            <person name="Hapeshi A."/>
            <person name="Anastasi E."/>
            <person name="Alvarez S."/>
            <person name="Scortti M."/>
            <person name="Meijer W.G."/>
            <person name="MacArthur I."/>
            <person name="Vazquez-Boland J.A."/>
        </authorList>
    </citation>
    <scope>NUCLEOTIDE SEQUENCE</scope>
    <source>
        <strain evidence="3">PAM1571</strain>
        <strain evidence="2">PAM2012</strain>
        <plasmid evidence="3">pVAPN1571</plasmid>
        <plasmid evidence="2">pVAPN2012</plasmid>
    </source>
</reference>
<accession>A0A0F7DB47</accession>
<keyword evidence="3" id="KW-0614">Plasmid</keyword>
<gene>
    <name evidence="2" type="ORF">pVAPN2012_0020</name>
    <name evidence="3" type="ORF">pVAPN_0020</name>
</gene>
<sequence>MTTVAEINAAAHPNAAAARVITEQLATCPFDGGPGANIYFALPQDQGAGVNAWIDPETGGLVVDVERLTFTGDIEIRIDSETVTSTDDTSHPARVAEGARR</sequence>
<organism evidence="3">
    <name type="scientific">Rhodococcus hoagii</name>
    <name type="common">Corynebacterium equii</name>
    <dbReference type="NCBI Taxonomy" id="43767"/>
    <lineage>
        <taxon>Bacteria</taxon>
        <taxon>Bacillati</taxon>
        <taxon>Actinomycetota</taxon>
        <taxon>Actinomycetes</taxon>
        <taxon>Mycobacteriales</taxon>
        <taxon>Nocardiaceae</taxon>
        <taxon>Prescottella</taxon>
    </lineage>
</organism>
<evidence type="ECO:0000313" key="3">
    <source>
        <dbReference type="EMBL" id="AKG90461.1"/>
    </source>
</evidence>
<name>A0A0F7DB47_RHOHA</name>
<protein>
    <submittedName>
        <fullName evidence="3">Uncharacterized protein</fullName>
    </submittedName>
</protein>
<feature type="region of interest" description="Disordered" evidence="1">
    <location>
        <begin position="81"/>
        <end position="101"/>
    </location>
</feature>
<dbReference type="RefSeq" id="WP_172685814.1">
    <property type="nucleotide sequence ID" value="NZ_AP024182.1"/>
</dbReference>
<evidence type="ECO:0000256" key="1">
    <source>
        <dbReference type="SAM" id="MobiDB-lite"/>
    </source>
</evidence>
<dbReference type="AlphaFoldDB" id="A0A0F7DB47"/>
<geneLocation type="plasmid" evidence="2">
    <name>pVAPN2012</name>
</geneLocation>
<dbReference type="EMBL" id="KF439868">
    <property type="protein sequence ID" value="AKG90461.1"/>
    <property type="molecule type" value="Genomic_DNA"/>
</dbReference>
<geneLocation type="plasmid" evidence="3">
    <name>pVAPN1571</name>
</geneLocation>
<evidence type="ECO:0000313" key="2">
    <source>
        <dbReference type="EMBL" id="AKF15961.1"/>
    </source>
</evidence>